<feature type="compositionally biased region" description="Polar residues" evidence="3">
    <location>
        <begin position="42"/>
        <end position="53"/>
    </location>
</feature>
<dbReference type="Pfam" id="PF00395">
    <property type="entry name" value="SLH"/>
    <property type="match status" value="1"/>
</dbReference>
<evidence type="ECO:0000313" key="6">
    <source>
        <dbReference type="Proteomes" id="UP000030170"/>
    </source>
</evidence>
<dbReference type="InterPro" id="IPR038673">
    <property type="entry name" value="OprB_sf"/>
</dbReference>
<dbReference type="InterPro" id="IPR051465">
    <property type="entry name" value="Cell_Envelope_Struct_Comp"/>
</dbReference>
<feature type="chain" id="PRO_5007227545" evidence="2">
    <location>
        <begin position="24"/>
        <end position="613"/>
    </location>
</feature>
<dbReference type="InterPro" id="IPR007049">
    <property type="entry name" value="Carb-sel_porin_OprB"/>
</dbReference>
<dbReference type="PROSITE" id="PS51272">
    <property type="entry name" value="SLH"/>
    <property type="match status" value="1"/>
</dbReference>
<sequence length="613" mass="65130">MMNVFWMLCLLLGVGYSLPKSSAAEVKHSTPSLTRSSSDSPETTSEVSGLSTSSPVTAVEDLEGVSTESNQPDKHGSKAMAQVTSVSQLSDVQPTDWAFQALQSLVERYGCIAGYPDSTYRGQRALTRYEFAAGLNACMQRIEELLSATTSPLLTKEELLVLQKLQEEFAAELVTMRGRVDTLEARTTQLEAQQFSTTTKLNGEAIFAVVGGSGGEPRSRTPAGEDPQPIMVNRVRLNLVSSFTGKDLLITGLQSYNFSSVIAGGSSVQEVLFPNAGSPLSEGNTKLNFEPQFPGFNPQNLTSSCGGNDVCLYKLLYIFPVAKKLTLFAAPLAEVSDAFPTLLPWASEGQGAISRFVALNPVLRVSGGTSGTGLASAAGFIFIPTPKVDWRALYGSVNAPIPANGPFPENVLGAGLFNGSFVASTQLTLKPAKTLDIGLNYAYSYHQVNILGMGLAGLSTGSLAGLPITTPVHLNSVGATLTWRFHPKVSLATYGAYIMVNNAAGDGYTNFTSWLLGFYFPDALVKGNTAAIMFGQPLYRVAAGGGASLTPSNSFTGGPSINRATPYQVEAYYNIRLNDYISVTPGAFVIFNPEGDSNNLTTGVAVIRTTFTF</sequence>
<evidence type="ECO:0000256" key="1">
    <source>
        <dbReference type="ARBA" id="ARBA00008769"/>
    </source>
</evidence>
<evidence type="ECO:0000256" key="3">
    <source>
        <dbReference type="SAM" id="MobiDB-lite"/>
    </source>
</evidence>
<name>A0A098TT90_9CYAN</name>
<dbReference type="NCBIfam" id="NF033921">
    <property type="entry name" value="por_somb"/>
    <property type="match status" value="1"/>
</dbReference>
<dbReference type="PANTHER" id="PTHR43308">
    <property type="entry name" value="OUTER MEMBRANE PROTEIN ALPHA-RELATED"/>
    <property type="match status" value="1"/>
</dbReference>
<comment type="caution">
    <text evidence="5">The sequence shown here is derived from an EMBL/GenBank/DDBJ whole genome shotgun (WGS) entry which is preliminary data.</text>
</comment>
<reference evidence="5 6" key="1">
    <citation type="journal article" date="2014" name="Mol. Ecol.">
        <title>Evolution of Synechococcus.</title>
        <authorList>
            <person name="Dvorak P."/>
            <person name="Casamatta D."/>
            <person name="Hasler P."/>
            <person name="Poulickova A."/>
            <person name="Ondrej V."/>
            <person name="Sanges R."/>
        </authorList>
    </citation>
    <scope>NUCLEOTIDE SEQUENCE [LARGE SCALE GENOMIC DNA]</scope>
    <source>
        <strain evidence="5 6">CAUP A 1101</strain>
    </source>
</reference>
<keyword evidence="6" id="KW-1185">Reference proteome</keyword>
<accession>A0A098TT90</accession>
<organism evidence="5 6">
    <name type="scientific">Neosynechococcus sphagnicola sy1</name>
    <dbReference type="NCBI Taxonomy" id="1497020"/>
    <lineage>
        <taxon>Bacteria</taxon>
        <taxon>Bacillati</taxon>
        <taxon>Cyanobacteriota</taxon>
        <taxon>Cyanophyceae</taxon>
        <taxon>Neosynechococcales</taxon>
        <taxon>Neosynechococcaceae</taxon>
        <taxon>Neosynechococcus</taxon>
    </lineage>
</organism>
<gene>
    <name evidence="5" type="ORF">DO97_00255</name>
</gene>
<feature type="signal peptide" evidence="2">
    <location>
        <begin position="1"/>
        <end position="23"/>
    </location>
</feature>
<dbReference type="GO" id="GO:0015288">
    <property type="term" value="F:porin activity"/>
    <property type="evidence" value="ECO:0007669"/>
    <property type="project" value="InterPro"/>
</dbReference>
<evidence type="ECO:0000259" key="4">
    <source>
        <dbReference type="PROSITE" id="PS51272"/>
    </source>
</evidence>
<feature type="domain" description="SLH" evidence="4">
    <location>
        <begin position="85"/>
        <end position="149"/>
    </location>
</feature>
<dbReference type="STRING" id="1497020.DO97_00255"/>
<dbReference type="EMBL" id="JJML01000001">
    <property type="protein sequence ID" value="KGF74003.1"/>
    <property type="molecule type" value="Genomic_DNA"/>
</dbReference>
<dbReference type="AlphaFoldDB" id="A0A098TT90"/>
<dbReference type="Gene3D" id="2.40.160.180">
    <property type="entry name" value="Carbohydrate-selective porin OprB"/>
    <property type="match status" value="1"/>
</dbReference>
<proteinExistence type="inferred from homology"/>
<dbReference type="PANTHER" id="PTHR43308:SF1">
    <property type="entry name" value="OUTER MEMBRANE PROTEIN ALPHA"/>
    <property type="match status" value="1"/>
</dbReference>
<comment type="similarity">
    <text evidence="1 2">Belongs to the OprB family.</text>
</comment>
<evidence type="ECO:0000313" key="5">
    <source>
        <dbReference type="EMBL" id="KGF74003.1"/>
    </source>
</evidence>
<protein>
    <submittedName>
        <fullName evidence="5">S-layer protein</fullName>
    </submittedName>
</protein>
<feature type="region of interest" description="Disordered" evidence="3">
    <location>
        <begin position="28"/>
        <end position="53"/>
    </location>
</feature>
<dbReference type="InterPro" id="IPR001119">
    <property type="entry name" value="SLH_dom"/>
</dbReference>
<keyword evidence="2" id="KW-0732">Signal</keyword>
<dbReference type="InterPro" id="IPR047684">
    <property type="entry name" value="Por_som-like"/>
</dbReference>
<dbReference type="Pfam" id="PF04966">
    <property type="entry name" value="OprB"/>
    <property type="match status" value="1"/>
</dbReference>
<dbReference type="GO" id="GO:0016020">
    <property type="term" value="C:membrane"/>
    <property type="evidence" value="ECO:0007669"/>
    <property type="project" value="InterPro"/>
</dbReference>
<dbReference type="GO" id="GO:0008643">
    <property type="term" value="P:carbohydrate transport"/>
    <property type="evidence" value="ECO:0007669"/>
    <property type="project" value="InterPro"/>
</dbReference>
<evidence type="ECO:0000256" key="2">
    <source>
        <dbReference type="RuleBase" id="RU363072"/>
    </source>
</evidence>
<feature type="compositionally biased region" description="Low complexity" evidence="3">
    <location>
        <begin position="29"/>
        <end position="41"/>
    </location>
</feature>
<dbReference type="Proteomes" id="UP000030170">
    <property type="component" value="Unassembled WGS sequence"/>
</dbReference>